<dbReference type="PROSITE" id="PS00061">
    <property type="entry name" value="ADH_SHORT"/>
    <property type="match status" value="1"/>
</dbReference>
<dbReference type="FunFam" id="3.40.50.720:FF:000173">
    <property type="entry name" value="3-oxoacyl-[acyl-carrier protein] reductase"/>
    <property type="match status" value="1"/>
</dbReference>
<name>A0A154I9M3_RHILE</name>
<dbReference type="InterPro" id="IPR020904">
    <property type="entry name" value="Sc_DH/Rdtase_CS"/>
</dbReference>
<dbReference type="GO" id="GO:0032787">
    <property type="term" value="P:monocarboxylic acid metabolic process"/>
    <property type="evidence" value="ECO:0007669"/>
    <property type="project" value="UniProtKB-ARBA"/>
</dbReference>
<feature type="domain" description="Ketoreductase" evidence="3">
    <location>
        <begin position="9"/>
        <end position="186"/>
    </location>
</feature>
<dbReference type="PRINTS" id="PR00081">
    <property type="entry name" value="GDHRDH"/>
</dbReference>
<evidence type="ECO:0000256" key="2">
    <source>
        <dbReference type="ARBA" id="ARBA00023002"/>
    </source>
</evidence>
<dbReference type="GO" id="GO:0016491">
    <property type="term" value="F:oxidoreductase activity"/>
    <property type="evidence" value="ECO:0007669"/>
    <property type="project" value="UniProtKB-KW"/>
</dbReference>
<evidence type="ECO:0000259" key="3">
    <source>
        <dbReference type="SMART" id="SM00822"/>
    </source>
</evidence>
<protein>
    <submittedName>
        <fullName evidence="4">3-oxoacyl-ACP reductase</fullName>
    </submittedName>
</protein>
<dbReference type="SUPFAM" id="SSF51735">
    <property type="entry name" value="NAD(P)-binding Rossmann-fold domains"/>
    <property type="match status" value="1"/>
</dbReference>
<gene>
    <name evidence="4" type="ORF">A4A59_32685</name>
</gene>
<organism evidence="4">
    <name type="scientific">Rhizobium leguminosarum</name>
    <dbReference type="NCBI Taxonomy" id="384"/>
    <lineage>
        <taxon>Bacteria</taxon>
        <taxon>Pseudomonadati</taxon>
        <taxon>Pseudomonadota</taxon>
        <taxon>Alphaproteobacteria</taxon>
        <taxon>Hyphomicrobiales</taxon>
        <taxon>Rhizobiaceae</taxon>
        <taxon>Rhizobium/Agrobacterium group</taxon>
        <taxon>Rhizobium</taxon>
    </lineage>
</organism>
<dbReference type="PRINTS" id="PR00080">
    <property type="entry name" value="SDRFAMILY"/>
</dbReference>
<evidence type="ECO:0000313" key="4">
    <source>
        <dbReference type="EMBL" id="KZA97121.1"/>
    </source>
</evidence>
<sequence>MNMIDLKERIIVITGGARGIGYAIAERVIQSGGKVAIWDLNENMAKDSASALGSGTVAFGVNVADPVSVKNAAATTEEIFGRIDGLVNSAGITGPVKPTIEYDVGEWKDVVDVCLTGTFNCCRHVVPVMSKRDYGRIVNISSVAGKEGNPNIAAYSAAKAGVLGFTKSLGKELAKTGIAVNAVTPTTAKTPILDGLTAEFIEYMRVRIPRDRFVELGEIASMVVWLLSEENSYTTASTFDLSGGRTTY</sequence>
<dbReference type="InterPro" id="IPR057326">
    <property type="entry name" value="KR_dom"/>
</dbReference>
<dbReference type="PANTHER" id="PTHR42879">
    <property type="entry name" value="3-OXOACYL-(ACYL-CARRIER-PROTEIN) REDUCTASE"/>
    <property type="match status" value="1"/>
</dbReference>
<dbReference type="SMART" id="SM00822">
    <property type="entry name" value="PKS_KR"/>
    <property type="match status" value="1"/>
</dbReference>
<comment type="similarity">
    <text evidence="1">Belongs to the short-chain dehydrogenases/reductases (SDR) family.</text>
</comment>
<dbReference type="Gene3D" id="3.40.50.720">
    <property type="entry name" value="NAD(P)-binding Rossmann-like Domain"/>
    <property type="match status" value="1"/>
</dbReference>
<dbReference type="AlphaFoldDB" id="A0A154I9M3"/>
<dbReference type="PANTHER" id="PTHR42879:SF2">
    <property type="entry name" value="3-OXOACYL-[ACYL-CARRIER-PROTEIN] REDUCTASE FABG"/>
    <property type="match status" value="1"/>
</dbReference>
<proteinExistence type="inferred from homology"/>
<keyword evidence="2" id="KW-0560">Oxidoreductase</keyword>
<comment type="caution">
    <text evidence="4">The sequence shown here is derived from an EMBL/GenBank/DDBJ whole genome shotgun (WGS) entry which is preliminary data.</text>
</comment>
<reference evidence="4" key="1">
    <citation type="submission" date="2016-03" db="EMBL/GenBank/DDBJ databases">
        <title>Microsymbionts genomes from the relict species Vavilovia formosa.</title>
        <authorList>
            <person name="Chirak E."/>
            <person name="Kimeklis A."/>
            <person name="Kopat V."/>
            <person name="Andronov E."/>
        </authorList>
    </citation>
    <scope>NUCLEOTIDE SEQUENCE [LARGE SCALE GENOMIC DNA]</scope>
    <source>
        <strain evidence="4">Vaf12</strain>
    </source>
</reference>
<dbReference type="RefSeq" id="WP_062944892.1">
    <property type="nucleotide sequence ID" value="NZ_CP171844.1"/>
</dbReference>
<evidence type="ECO:0000256" key="1">
    <source>
        <dbReference type="ARBA" id="ARBA00006484"/>
    </source>
</evidence>
<dbReference type="EMBL" id="LVYU01000138">
    <property type="protein sequence ID" value="KZA97121.1"/>
    <property type="molecule type" value="Genomic_DNA"/>
</dbReference>
<dbReference type="InterPro" id="IPR050259">
    <property type="entry name" value="SDR"/>
</dbReference>
<dbReference type="Pfam" id="PF13561">
    <property type="entry name" value="adh_short_C2"/>
    <property type="match status" value="1"/>
</dbReference>
<dbReference type="InterPro" id="IPR036291">
    <property type="entry name" value="NAD(P)-bd_dom_sf"/>
</dbReference>
<accession>A0A154I9M3</accession>
<dbReference type="InterPro" id="IPR002347">
    <property type="entry name" value="SDR_fam"/>
</dbReference>